<reference evidence="4 5" key="1">
    <citation type="journal article" date="2012" name="PLoS ONE">
        <title>Full Genome Sequencing and Genetic Characterization of Eubenangee Viruses Identify Pata Virus as a Distinct Species within the Genus Orbivirus.</title>
        <authorList>
            <person name="Belaganahalli M.N."/>
            <person name="Maan S."/>
            <person name="Maan N.S."/>
            <person name="Nomikou K."/>
            <person name="Pritchard I."/>
            <person name="Lunt R."/>
            <person name="Kirkland P.D."/>
            <person name="Attoui H."/>
            <person name="Brownlie J."/>
            <person name="Mertens P.P."/>
        </authorList>
    </citation>
    <scope>NUCLEOTIDE SEQUENCE [LARGE SCALE GENOMIC DNA]</scope>
    <source>
        <strain evidence="4">AUS1963/01</strain>
    </source>
</reference>
<feature type="region of interest" description="Disordered" evidence="3">
    <location>
        <begin position="29"/>
        <end position="111"/>
    </location>
</feature>
<name>H9ZXS0_9REOV</name>
<dbReference type="RefSeq" id="YP_009507703.1">
    <property type="nucleotide sequence ID" value="NC_038590.1"/>
</dbReference>
<feature type="compositionally biased region" description="Basic and acidic residues" evidence="3">
    <location>
        <begin position="29"/>
        <end position="49"/>
    </location>
</feature>
<dbReference type="GO" id="GO:0019028">
    <property type="term" value="C:viral capsid"/>
    <property type="evidence" value="ECO:0007669"/>
    <property type="project" value="InterPro"/>
</dbReference>
<dbReference type="InterPro" id="IPR001399">
    <property type="entry name" value="Orbi_VP6"/>
</dbReference>
<sequence>MTTVLLLAPGDVIKDSTRELKERGIQIKVVDWNDEKKSGERTENGDSRAARGGGGTATEETENRVGVESGGKSSGTRNEGGERGSVEGSRKRELPDLGIQRKDHGSDRGFESQVKSVARKFQVLSREIAEVIREKFGQEVGVYKGGGLADEKILFLDSHVLKEIGLGKEAHAQQREAKKELDRWLKSTNNINPSKQKRKNGRKGKQDSEDNDNVDTEKGDRQQLAEPSEVKTDGKDLIEDVLSYKKLEDLIGKRDVKEEKFGAVRSSVRLVSNDIEDVKKASAYFTCPTGDTSWKNVAREAAKQDNIMAYVGQSEDPKIEFLHLIDHL</sequence>
<protein>
    <submittedName>
        <fullName evidence="4">VP6</fullName>
    </submittedName>
</protein>
<evidence type="ECO:0000313" key="5">
    <source>
        <dbReference type="Proteomes" id="UP000108888"/>
    </source>
</evidence>
<dbReference type="Proteomes" id="UP000108888">
    <property type="component" value="Genome"/>
</dbReference>
<keyword evidence="2" id="KW-0946">Virion</keyword>
<feature type="compositionally biased region" description="Basic and acidic residues" evidence="3">
    <location>
        <begin position="79"/>
        <end position="110"/>
    </location>
</feature>
<evidence type="ECO:0000256" key="3">
    <source>
        <dbReference type="SAM" id="MobiDB-lite"/>
    </source>
</evidence>
<organism evidence="4 5">
    <name type="scientific">Eubenangee virus</name>
    <dbReference type="NCBI Taxonomy" id="40056"/>
    <lineage>
        <taxon>Viruses</taxon>
        <taxon>Riboviria</taxon>
        <taxon>Orthornavirae</taxon>
        <taxon>Duplornaviricota</taxon>
        <taxon>Resentoviricetes</taxon>
        <taxon>Reovirales</taxon>
        <taxon>Sedoreoviridae</taxon>
        <taxon>Orbivirus</taxon>
        <taxon>Orbivirus eubenangeense</taxon>
    </lineage>
</organism>
<dbReference type="GeneID" id="37618716"/>
<feature type="compositionally biased region" description="Basic and acidic residues" evidence="3">
    <location>
        <begin position="215"/>
        <end position="231"/>
    </location>
</feature>
<dbReference type="GO" id="GO:0005198">
    <property type="term" value="F:structural molecule activity"/>
    <property type="evidence" value="ECO:0007669"/>
    <property type="project" value="InterPro"/>
</dbReference>
<dbReference type="Pfam" id="PF01516">
    <property type="entry name" value="Orbi_VP6"/>
    <property type="match status" value="1"/>
</dbReference>
<feature type="compositionally biased region" description="Basic and acidic residues" evidence="3">
    <location>
        <begin position="175"/>
        <end position="185"/>
    </location>
</feature>
<dbReference type="EMBL" id="JQ070384">
    <property type="protein sequence ID" value="AFH41517.1"/>
    <property type="molecule type" value="Genomic_RNA"/>
</dbReference>
<accession>H9ZXS0</accession>
<keyword evidence="5" id="KW-1185">Reference proteome</keyword>
<evidence type="ECO:0000313" key="4">
    <source>
        <dbReference type="EMBL" id="AFH41517.1"/>
    </source>
</evidence>
<evidence type="ECO:0000256" key="2">
    <source>
        <dbReference type="ARBA" id="ARBA00022844"/>
    </source>
</evidence>
<feature type="region of interest" description="Disordered" evidence="3">
    <location>
        <begin position="175"/>
        <end position="231"/>
    </location>
</feature>
<proteinExistence type="predicted"/>
<evidence type="ECO:0000256" key="1">
    <source>
        <dbReference type="ARBA" id="ARBA00004328"/>
    </source>
</evidence>
<comment type="subcellular location">
    <subcellularLocation>
        <location evidence="1">Virion</location>
    </subcellularLocation>
</comment>
<dbReference type="OrthoDB" id="21921at10239"/>
<dbReference type="KEGG" id="vg:37618716"/>